<gene>
    <name evidence="1" type="ORF">NZ698_07645</name>
</gene>
<accession>A0ABT2W4C7</accession>
<organism evidence="1 2">
    <name type="scientific">Chryseobacterium edaphi</name>
    <dbReference type="NCBI Taxonomy" id="2976532"/>
    <lineage>
        <taxon>Bacteria</taxon>
        <taxon>Pseudomonadati</taxon>
        <taxon>Bacteroidota</taxon>
        <taxon>Flavobacteriia</taxon>
        <taxon>Flavobacteriales</taxon>
        <taxon>Weeksellaceae</taxon>
        <taxon>Chryseobacterium group</taxon>
        <taxon>Chryseobacterium</taxon>
    </lineage>
</organism>
<reference evidence="2" key="1">
    <citation type="submission" date="2023-07" db="EMBL/GenBank/DDBJ databases">
        <title>Chryseobacterium sp. strain PBS4-4 Genome sequencing and assembly.</title>
        <authorList>
            <person name="Jung Y."/>
        </authorList>
    </citation>
    <scope>NUCLEOTIDE SEQUENCE [LARGE SCALE GENOMIC DNA]</scope>
    <source>
        <strain evidence="2">PBS4-4</strain>
    </source>
</reference>
<dbReference type="Proteomes" id="UP001208649">
    <property type="component" value="Unassembled WGS sequence"/>
</dbReference>
<comment type="caution">
    <text evidence="1">The sequence shown here is derived from an EMBL/GenBank/DDBJ whole genome shotgun (WGS) entry which is preliminary data.</text>
</comment>
<evidence type="ECO:0000313" key="1">
    <source>
        <dbReference type="EMBL" id="MCU7617066.1"/>
    </source>
</evidence>
<protein>
    <recommendedName>
        <fullName evidence="3">Tn3 transposase DDE domain-containing protein</fullName>
    </recommendedName>
</protein>
<dbReference type="RefSeq" id="WP_263002483.1">
    <property type="nucleotide sequence ID" value="NZ_JAOTEM010000001.1"/>
</dbReference>
<name>A0ABT2W4C7_9FLAO</name>
<keyword evidence="2" id="KW-1185">Reference proteome</keyword>
<dbReference type="EMBL" id="JAOTEM010000001">
    <property type="protein sequence ID" value="MCU7617066.1"/>
    <property type="molecule type" value="Genomic_DNA"/>
</dbReference>
<sequence length="137" mass="15689">MLVKEPHAFAKDVWMGATIRNIKDRNGKKMTDANLKEKASEELPWIENVYNETSGFVHFSNKHILNATTLASERKNTLKTFIGKTDNKISYHSKLEAVIVMIEISNVILNRIYGWVETKRIKGKFFQIISQNDGFSG</sequence>
<proteinExistence type="predicted"/>
<evidence type="ECO:0000313" key="2">
    <source>
        <dbReference type="Proteomes" id="UP001208649"/>
    </source>
</evidence>
<evidence type="ECO:0008006" key="3">
    <source>
        <dbReference type="Google" id="ProtNLM"/>
    </source>
</evidence>